<dbReference type="InterPro" id="IPR034505">
    <property type="entry name" value="Coproporphyrinogen-III_oxidase"/>
</dbReference>
<dbReference type="GO" id="GO:0046872">
    <property type="term" value="F:metal ion binding"/>
    <property type="evidence" value="ECO:0007669"/>
    <property type="project" value="UniProtKB-KW"/>
</dbReference>
<dbReference type="GO" id="GO:0003824">
    <property type="term" value="F:catalytic activity"/>
    <property type="evidence" value="ECO:0007669"/>
    <property type="project" value="InterPro"/>
</dbReference>
<name>A0A076LU71_9GAMM</name>
<dbReference type="SFLD" id="SFLDS00029">
    <property type="entry name" value="Radical_SAM"/>
    <property type="match status" value="1"/>
</dbReference>
<dbReference type="HOGENOM" id="CLU_027579_4_0_6"/>
<dbReference type="SMART" id="SM00729">
    <property type="entry name" value="Elp3"/>
    <property type="match status" value="1"/>
</dbReference>
<dbReference type="GO" id="GO:0005737">
    <property type="term" value="C:cytoplasm"/>
    <property type="evidence" value="ECO:0007669"/>
    <property type="project" value="TreeGrafter"/>
</dbReference>
<dbReference type="InterPro" id="IPR006638">
    <property type="entry name" value="Elp3/MiaA/NifB-like_rSAM"/>
</dbReference>
<evidence type="ECO:0000256" key="2">
    <source>
        <dbReference type="ARBA" id="ARBA00022691"/>
    </source>
</evidence>
<proteinExistence type="predicted"/>
<protein>
    <submittedName>
        <fullName evidence="8">Radical SAM family protein HutW, similar to coproporphyrinogen III oxidase, oxygen-independent, associated with heme uptake</fullName>
    </submittedName>
</protein>
<dbReference type="SFLD" id="SFLDG01082">
    <property type="entry name" value="B12-binding_domain_containing"/>
    <property type="match status" value="1"/>
</dbReference>
<dbReference type="RefSeq" id="WP_034163379.1">
    <property type="nucleotide sequence ID" value="NZ_CP006664.1"/>
</dbReference>
<gene>
    <name evidence="8" type="primary">hemN</name>
    <name evidence="8" type="ORF">ETEE_3837</name>
</gene>
<dbReference type="Pfam" id="PF04055">
    <property type="entry name" value="Radical_SAM"/>
    <property type="match status" value="1"/>
</dbReference>
<evidence type="ECO:0000256" key="5">
    <source>
        <dbReference type="ARBA" id="ARBA00023014"/>
    </source>
</evidence>
<dbReference type="InterPro" id="IPR058240">
    <property type="entry name" value="rSAM_sf"/>
</dbReference>
<keyword evidence="4" id="KW-0408">Iron</keyword>
<dbReference type="GeneID" id="33941206"/>
<evidence type="ECO:0000256" key="4">
    <source>
        <dbReference type="ARBA" id="ARBA00023004"/>
    </source>
</evidence>
<dbReference type="GO" id="GO:0006779">
    <property type="term" value="P:porphyrin-containing compound biosynthetic process"/>
    <property type="evidence" value="ECO:0007669"/>
    <property type="project" value="TreeGrafter"/>
</dbReference>
<reference evidence="8 9" key="1">
    <citation type="journal article" date="2012" name="PLoS ONE">
        <title>Edwardsiella comparative phylogenomics reveal the new intra/inter-species taxonomic relationships, virulence evolution and niche adaptation mechanisms.</title>
        <authorList>
            <person name="Yang M."/>
            <person name="Lv Y."/>
            <person name="Xiao J."/>
            <person name="Wu H."/>
            <person name="Zheng H."/>
            <person name="Liu Q."/>
            <person name="Zhang Y."/>
            <person name="Wang Q."/>
        </authorList>
    </citation>
    <scope>NUCLEOTIDE SEQUENCE [LARGE SCALE GENOMIC DNA]</scope>
    <source>
        <strain evidence="9">080813</strain>
    </source>
</reference>
<dbReference type="GO" id="GO:0051539">
    <property type="term" value="F:4 iron, 4 sulfur cluster binding"/>
    <property type="evidence" value="ECO:0007669"/>
    <property type="project" value="TreeGrafter"/>
</dbReference>
<dbReference type="InterPro" id="IPR007197">
    <property type="entry name" value="rSAM"/>
</dbReference>
<dbReference type="AlphaFoldDB" id="A0A076LU71"/>
<organism evidence="8 9">
    <name type="scientific">Edwardsiella anguillarum ET080813</name>
    <dbReference type="NCBI Taxonomy" id="667120"/>
    <lineage>
        <taxon>Bacteria</taxon>
        <taxon>Pseudomonadati</taxon>
        <taxon>Pseudomonadota</taxon>
        <taxon>Gammaproteobacteria</taxon>
        <taxon>Enterobacterales</taxon>
        <taxon>Hafniaceae</taxon>
        <taxon>Edwardsiella</taxon>
    </lineage>
</organism>
<keyword evidence="2" id="KW-0949">S-adenosyl-L-methionine</keyword>
<feature type="domain" description="Radical SAM core" evidence="7">
    <location>
        <begin position="48"/>
        <end position="287"/>
    </location>
</feature>
<evidence type="ECO:0000313" key="8">
    <source>
        <dbReference type="EMBL" id="AIJ10247.1"/>
    </source>
</evidence>
<keyword evidence="3" id="KW-0479">Metal-binding</keyword>
<dbReference type="Gene3D" id="3.20.20.70">
    <property type="entry name" value="Aldolase class I"/>
    <property type="match status" value="1"/>
</dbReference>
<dbReference type="EMBL" id="CP006664">
    <property type="protein sequence ID" value="AIJ10247.1"/>
    <property type="molecule type" value="Genomic_DNA"/>
</dbReference>
<dbReference type="SUPFAM" id="SSF102114">
    <property type="entry name" value="Radical SAM enzymes"/>
    <property type="match status" value="1"/>
</dbReference>
<evidence type="ECO:0000256" key="1">
    <source>
        <dbReference type="ARBA" id="ARBA00001966"/>
    </source>
</evidence>
<comment type="cofactor">
    <cofactor evidence="1">
        <name>[4Fe-4S] cluster</name>
        <dbReference type="ChEBI" id="CHEBI:49883"/>
    </cofactor>
</comment>
<dbReference type="SFLD" id="SFLDG01065">
    <property type="entry name" value="anaerobic_coproporphyrinogen-I"/>
    <property type="match status" value="1"/>
</dbReference>
<evidence type="ECO:0000256" key="3">
    <source>
        <dbReference type="ARBA" id="ARBA00022723"/>
    </source>
</evidence>
<dbReference type="InterPro" id="IPR013785">
    <property type="entry name" value="Aldolase_TIM"/>
</dbReference>
<dbReference type="PROSITE" id="PS51918">
    <property type="entry name" value="RADICAL_SAM"/>
    <property type="match status" value="1"/>
</dbReference>
<evidence type="ECO:0000256" key="6">
    <source>
        <dbReference type="SAM" id="MobiDB-lite"/>
    </source>
</evidence>
<dbReference type="SFLD" id="SFLDF00311">
    <property type="entry name" value="heme_degradation_proteins_(Hut"/>
    <property type="match status" value="1"/>
</dbReference>
<evidence type="ECO:0000259" key="7">
    <source>
        <dbReference type="PROSITE" id="PS51918"/>
    </source>
</evidence>
<keyword evidence="5" id="KW-0411">Iron-sulfur</keyword>
<dbReference type="KEGG" id="ete:ETEE_3837"/>
<accession>A0A076LU71</accession>
<dbReference type="InterPro" id="IPR026332">
    <property type="entry name" value="HutW"/>
</dbReference>
<sequence length="460" mass="51320">MTLDITPYLAAAEGIPFPERWATMPWRHQQPLPADALAQGWQQLCQRTLSPNKRLVYVHIPFCATHCTFCGFYQNRFSEQAVARYCDYLQREIALESALPLQQSAPIHAVYLGGGTPSALSAEQLYRLITQLRSALPLAADGEITVEGRVLNFDDARIDACLAAGANRFSIGIQTFDTRLRQRMGRRADRDRAIAFLRALAERDRAAVICDLMFGLPGQTAREWQNDLDIVNDLPLDGVDLYALNLLPSTPLAKAVANARARVADAAERQAFYLHALDELDKRGWRQLSNSHWARTTRERNLYNLLIKQGADCLAFGSGAGGHLDGQSYMLQRSLEAYYQRLDTADKPLMMLSAPAPQHRWRLALQGGIETGRLDLATLLDDPAPLLPLLLQWQSCDLLRLREHCLTLTPRGRFWASNLLQALQQLLAQLLAPSQTTPSSAGARAAHSPQHTHPEKHHAS</sequence>
<feature type="region of interest" description="Disordered" evidence="6">
    <location>
        <begin position="437"/>
        <end position="460"/>
    </location>
</feature>
<dbReference type="NCBIfam" id="TIGR04107">
    <property type="entry name" value="rSAM_HutW"/>
    <property type="match status" value="1"/>
</dbReference>
<dbReference type="PANTHER" id="PTHR13932:SF9">
    <property type="entry name" value="COPROPORPHYRINOGEN III OXIDASE"/>
    <property type="match status" value="1"/>
</dbReference>
<dbReference type="CDD" id="cd01335">
    <property type="entry name" value="Radical_SAM"/>
    <property type="match status" value="1"/>
</dbReference>
<dbReference type="Proteomes" id="UP000028681">
    <property type="component" value="Chromosome"/>
</dbReference>
<dbReference type="PANTHER" id="PTHR13932">
    <property type="entry name" value="COPROPORPHYRINIGEN III OXIDASE"/>
    <property type="match status" value="1"/>
</dbReference>
<evidence type="ECO:0000313" key="9">
    <source>
        <dbReference type="Proteomes" id="UP000028681"/>
    </source>
</evidence>